<evidence type="ECO:0000313" key="1">
    <source>
        <dbReference type="EMBL" id="KAH7965325.1"/>
    </source>
</evidence>
<name>A0ACB8DBG3_DERSI</name>
<accession>A0ACB8DBG3</accession>
<sequence>MWAQETEERQRQQNHAVRAQDAEAHREWSKSAAVRDQKAGESQKWCKQVAVWWEQEAEAHRAWRHDMALWEQVAEGRHEWHQDAAALEQEAERQCSAVLVQQTKAHCERQLEAAGREQQAEERRQRRQDRVVRQDVVIVKNGQRICGSGAALANAPLVQNKSYFEVKVQQAGLWGVGVATQKTDLNRVPLGQDLESCVLTSEGTVVCNKEVLHKLQQTVQEGDVIGITYDHLELNFYLNGTDLHIPVTGVKGEVFPVLYVDDGAILDAVFSSFFHTPPQGFEQIMVEQSLL</sequence>
<comment type="caution">
    <text evidence="1">The sequence shown here is derived from an EMBL/GenBank/DDBJ whole genome shotgun (WGS) entry which is preliminary data.</text>
</comment>
<dbReference type="EMBL" id="CM023471">
    <property type="protein sequence ID" value="KAH7965325.1"/>
    <property type="molecule type" value="Genomic_DNA"/>
</dbReference>
<evidence type="ECO:0000313" key="2">
    <source>
        <dbReference type="Proteomes" id="UP000821865"/>
    </source>
</evidence>
<protein>
    <submittedName>
        <fullName evidence="1">Uncharacterized protein</fullName>
    </submittedName>
</protein>
<dbReference type="Proteomes" id="UP000821865">
    <property type="component" value="Chromosome 2"/>
</dbReference>
<reference evidence="1" key="1">
    <citation type="submission" date="2020-05" db="EMBL/GenBank/DDBJ databases">
        <title>Large-scale comparative analyses of tick genomes elucidate their genetic diversity and vector capacities.</title>
        <authorList>
            <person name="Jia N."/>
            <person name="Wang J."/>
            <person name="Shi W."/>
            <person name="Du L."/>
            <person name="Sun Y."/>
            <person name="Zhan W."/>
            <person name="Jiang J."/>
            <person name="Wang Q."/>
            <person name="Zhang B."/>
            <person name="Ji P."/>
            <person name="Sakyi L.B."/>
            <person name="Cui X."/>
            <person name="Yuan T."/>
            <person name="Jiang B."/>
            <person name="Yang W."/>
            <person name="Lam T.T.-Y."/>
            <person name="Chang Q."/>
            <person name="Ding S."/>
            <person name="Wang X."/>
            <person name="Zhu J."/>
            <person name="Ruan X."/>
            <person name="Zhao L."/>
            <person name="Wei J."/>
            <person name="Que T."/>
            <person name="Du C."/>
            <person name="Cheng J."/>
            <person name="Dai P."/>
            <person name="Han X."/>
            <person name="Huang E."/>
            <person name="Gao Y."/>
            <person name="Liu J."/>
            <person name="Shao H."/>
            <person name="Ye R."/>
            <person name="Li L."/>
            <person name="Wei W."/>
            <person name="Wang X."/>
            <person name="Wang C."/>
            <person name="Yang T."/>
            <person name="Huo Q."/>
            <person name="Li W."/>
            <person name="Guo W."/>
            <person name="Chen H."/>
            <person name="Zhou L."/>
            <person name="Ni X."/>
            <person name="Tian J."/>
            <person name="Zhou Y."/>
            <person name="Sheng Y."/>
            <person name="Liu T."/>
            <person name="Pan Y."/>
            <person name="Xia L."/>
            <person name="Li J."/>
            <person name="Zhao F."/>
            <person name="Cao W."/>
        </authorList>
    </citation>
    <scope>NUCLEOTIDE SEQUENCE</scope>
    <source>
        <strain evidence="1">Dsil-2018</strain>
    </source>
</reference>
<organism evidence="1 2">
    <name type="scientific">Dermacentor silvarum</name>
    <name type="common">Tick</name>
    <dbReference type="NCBI Taxonomy" id="543639"/>
    <lineage>
        <taxon>Eukaryota</taxon>
        <taxon>Metazoa</taxon>
        <taxon>Ecdysozoa</taxon>
        <taxon>Arthropoda</taxon>
        <taxon>Chelicerata</taxon>
        <taxon>Arachnida</taxon>
        <taxon>Acari</taxon>
        <taxon>Parasitiformes</taxon>
        <taxon>Ixodida</taxon>
        <taxon>Ixodoidea</taxon>
        <taxon>Ixodidae</taxon>
        <taxon>Rhipicephalinae</taxon>
        <taxon>Dermacentor</taxon>
    </lineage>
</organism>
<keyword evidence="2" id="KW-1185">Reference proteome</keyword>
<gene>
    <name evidence="1" type="ORF">HPB49_006070</name>
</gene>
<proteinExistence type="predicted"/>